<evidence type="ECO:0000256" key="1">
    <source>
        <dbReference type="SAM" id="MobiDB-lite"/>
    </source>
</evidence>
<dbReference type="AlphaFoldDB" id="A0A3M7QTU1"/>
<sequence length="66" mass="7473">MNSLFVKKLVRIGTDNGSNMVKIGRLMNLVCEDEFDLTEPIYEESTTNTESEITSSEDEIDLTENI</sequence>
<comment type="caution">
    <text evidence="2">The sequence shown here is derived from an EMBL/GenBank/DDBJ whole genome shotgun (WGS) entry which is preliminary data.</text>
</comment>
<feature type="compositionally biased region" description="Low complexity" evidence="1">
    <location>
        <begin position="44"/>
        <end position="54"/>
    </location>
</feature>
<evidence type="ECO:0000313" key="2">
    <source>
        <dbReference type="EMBL" id="RNA14491.1"/>
    </source>
</evidence>
<feature type="region of interest" description="Disordered" evidence="1">
    <location>
        <begin position="44"/>
        <end position="66"/>
    </location>
</feature>
<keyword evidence="3" id="KW-1185">Reference proteome</keyword>
<protein>
    <submittedName>
        <fullName evidence="2">Uncharacterized protein</fullName>
    </submittedName>
</protein>
<dbReference type="Proteomes" id="UP000276133">
    <property type="component" value="Unassembled WGS sequence"/>
</dbReference>
<evidence type="ECO:0000313" key="3">
    <source>
        <dbReference type="Proteomes" id="UP000276133"/>
    </source>
</evidence>
<accession>A0A3M7QTU1</accession>
<organism evidence="2 3">
    <name type="scientific">Brachionus plicatilis</name>
    <name type="common">Marine rotifer</name>
    <name type="synonym">Brachionus muelleri</name>
    <dbReference type="NCBI Taxonomy" id="10195"/>
    <lineage>
        <taxon>Eukaryota</taxon>
        <taxon>Metazoa</taxon>
        <taxon>Spiralia</taxon>
        <taxon>Gnathifera</taxon>
        <taxon>Rotifera</taxon>
        <taxon>Eurotatoria</taxon>
        <taxon>Monogononta</taxon>
        <taxon>Pseudotrocha</taxon>
        <taxon>Ploima</taxon>
        <taxon>Brachionidae</taxon>
        <taxon>Brachionus</taxon>
    </lineage>
</organism>
<dbReference type="EMBL" id="REGN01005170">
    <property type="protein sequence ID" value="RNA14491.1"/>
    <property type="molecule type" value="Genomic_DNA"/>
</dbReference>
<reference evidence="2 3" key="1">
    <citation type="journal article" date="2018" name="Sci. Rep.">
        <title>Genomic signatures of local adaptation to the degree of environmental predictability in rotifers.</title>
        <authorList>
            <person name="Franch-Gras L."/>
            <person name="Hahn C."/>
            <person name="Garcia-Roger E.M."/>
            <person name="Carmona M.J."/>
            <person name="Serra M."/>
            <person name="Gomez A."/>
        </authorList>
    </citation>
    <scope>NUCLEOTIDE SEQUENCE [LARGE SCALE GENOMIC DNA]</scope>
    <source>
        <strain evidence="2">HYR1</strain>
    </source>
</reference>
<proteinExistence type="predicted"/>
<feature type="compositionally biased region" description="Acidic residues" evidence="1">
    <location>
        <begin position="55"/>
        <end position="66"/>
    </location>
</feature>
<name>A0A3M7QTU1_BRAPC</name>
<gene>
    <name evidence="2" type="ORF">BpHYR1_013322</name>
</gene>